<keyword evidence="2" id="KW-0560">Oxidoreductase</keyword>
<dbReference type="Pfam" id="PF03992">
    <property type="entry name" value="ABM"/>
    <property type="match status" value="1"/>
</dbReference>
<dbReference type="PANTHER" id="PTHR33336">
    <property type="entry name" value="QUINOL MONOOXYGENASE YGIN-RELATED"/>
    <property type="match status" value="1"/>
</dbReference>
<feature type="domain" description="ABM" evidence="1">
    <location>
        <begin position="2"/>
        <end position="92"/>
    </location>
</feature>
<dbReference type="OrthoDB" id="9806189at2"/>
<dbReference type="EMBL" id="FOZL01000001">
    <property type="protein sequence ID" value="SFS05429.1"/>
    <property type="molecule type" value="Genomic_DNA"/>
</dbReference>
<accession>A0A1I6LPV5</accession>
<dbReference type="AlphaFoldDB" id="A0A1I6LPV5"/>
<sequence length="95" mass="10952">MISFTVRLKFNAEDHDTVSEILRNLTLATRQEPGCVTYVAHFIDGDATTVLLYEQYRDQAAVDFHRASPHFHQYAIGGFFQLMKDRQMENLIAIC</sequence>
<proteinExistence type="predicted"/>
<reference evidence="2 3" key="1">
    <citation type="submission" date="2016-10" db="EMBL/GenBank/DDBJ databases">
        <authorList>
            <person name="de Groot N.N."/>
        </authorList>
    </citation>
    <scope>NUCLEOTIDE SEQUENCE [LARGE SCALE GENOMIC DNA]</scope>
    <source>
        <strain evidence="2 3">DSM 21001</strain>
    </source>
</reference>
<dbReference type="RefSeq" id="WP_089837312.1">
    <property type="nucleotide sequence ID" value="NZ_FOZL01000001.1"/>
</dbReference>
<dbReference type="InterPro" id="IPR007138">
    <property type="entry name" value="ABM_dom"/>
</dbReference>
<dbReference type="InterPro" id="IPR050744">
    <property type="entry name" value="AI-2_Isomerase_LsrG"/>
</dbReference>
<dbReference type="STRING" id="474950.SAMN05421771_1081"/>
<protein>
    <submittedName>
        <fullName evidence="2">Quinol monooxygenase YgiN</fullName>
    </submittedName>
</protein>
<name>A0A1I6LPV5_9BACT</name>
<evidence type="ECO:0000313" key="3">
    <source>
        <dbReference type="Proteomes" id="UP000199024"/>
    </source>
</evidence>
<dbReference type="SUPFAM" id="SSF54909">
    <property type="entry name" value="Dimeric alpha+beta barrel"/>
    <property type="match status" value="1"/>
</dbReference>
<dbReference type="GO" id="GO:0004497">
    <property type="term" value="F:monooxygenase activity"/>
    <property type="evidence" value="ECO:0007669"/>
    <property type="project" value="UniProtKB-KW"/>
</dbReference>
<dbReference type="Gene3D" id="3.30.70.100">
    <property type="match status" value="1"/>
</dbReference>
<organism evidence="2 3">
    <name type="scientific">Granulicella pectinivorans</name>
    <dbReference type="NCBI Taxonomy" id="474950"/>
    <lineage>
        <taxon>Bacteria</taxon>
        <taxon>Pseudomonadati</taxon>
        <taxon>Acidobacteriota</taxon>
        <taxon>Terriglobia</taxon>
        <taxon>Terriglobales</taxon>
        <taxon>Acidobacteriaceae</taxon>
        <taxon>Granulicella</taxon>
    </lineage>
</organism>
<dbReference type="InterPro" id="IPR011008">
    <property type="entry name" value="Dimeric_a/b-barrel"/>
</dbReference>
<dbReference type="Proteomes" id="UP000199024">
    <property type="component" value="Unassembled WGS sequence"/>
</dbReference>
<evidence type="ECO:0000313" key="2">
    <source>
        <dbReference type="EMBL" id="SFS05429.1"/>
    </source>
</evidence>
<keyword evidence="2" id="KW-0503">Monooxygenase</keyword>
<dbReference type="PROSITE" id="PS51725">
    <property type="entry name" value="ABM"/>
    <property type="match status" value="1"/>
</dbReference>
<evidence type="ECO:0000259" key="1">
    <source>
        <dbReference type="PROSITE" id="PS51725"/>
    </source>
</evidence>
<dbReference type="PANTHER" id="PTHR33336:SF3">
    <property type="entry name" value="ABM DOMAIN-CONTAINING PROTEIN"/>
    <property type="match status" value="1"/>
</dbReference>
<keyword evidence="3" id="KW-1185">Reference proteome</keyword>
<gene>
    <name evidence="2" type="ORF">SAMN05421771_1081</name>
</gene>